<dbReference type="PRINTS" id="PR00996">
    <property type="entry name" value="CHERMTFRASE"/>
</dbReference>
<dbReference type="SMART" id="SM00138">
    <property type="entry name" value="MeTrc"/>
    <property type="match status" value="1"/>
</dbReference>
<evidence type="ECO:0000259" key="6">
    <source>
        <dbReference type="PROSITE" id="PS50123"/>
    </source>
</evidence>
<comment type="catalytic activity">
    <reaction evidence="1">
        <text>L-glutamyl-[protein] + S-adenosyl-L-methionine = [protein]-L-glutamate 5-O-methyl ester + S-adenosyl-L-homocysteine</text>
        <dbReference type="Rhea" id="RHEA:24452"/>
        <dbReference type="Rhea" id="RHEA-COMP:10208"/>
        <dbReference type="Rhea" id="RHEA-COMP:10311"/>
        <dbReference type="ChEBI" id="CHEBI:29973"/>
        <dbReference type="ChEBI" id="CHEBI:57856"/>
        <dbReference type="ChEBI" id="CHEBI:59789"/>
        <dbReference type="ChEBI" id="CHEBI:82795"/>
        <dbReference type="EC" id="2.1.1.80"/>
    </reaction>
</comment>
<evidence type="ECO:0000313" key="7">
    <source>
        <dbReference type="EMBL" id="ETR74195.1"/>
    </source>
</evidence>
<dbReference type="Gene3D" id="1.10.155.10">
    <property type="entry name" value="Chemotaxis receptor methyltransferase CheR, N-terminal domain"/>
    <property type="match status" value="1"/>
</dbReference>
<dbReference type="PIRSF" id="PIRSF000410">
    <property type="entry name" value="CheR"/>
    <property type="match status" value="1"/>
</dbReference>
<feature type="domain" description="CheR-type methyltransferase" evidence="6">
    <location>
        <begin position="7"/>
        <end position="282"/>
    </location>
</feature>
<dbReference type="EMBL" id="ATBP01000018">
    <property type="protein sequence ID" value="ETR74195.1"/>
    <property type="molecule type" value="Genomic_DNA"/>
</dbReference>
<keyword evidence="5" id="KW-0949">S-adenosyl-L-methionine</keyword>
<dbReference type="SUPFAM" id="SSF47757">
    <property type="entry name" value="Chemotaxis receptor methyltransferase CheR, N-terminal domain"/>
    <property type="match status" value="1"/>
</dbReference>
<dbReference type="PANTHER" id="PTHR24422:SF26">
    <property type="entry name" value="CHEMOTAXIS PROTEIN METHYLTRANSFERASE"/>
    <property type="match status" value="1"/>
</dbReference>
<keyword evidence="4 7" id="KW-0808">Transferase</keyword>
<evidence type="ECO:0000313" key="8">
    <source>
        <dbReference type="Proteomes" id="UP000189670"/>
    </source>
</evidence>
<dbReference type="PANTHER" id="PTHR24422">
    <property type="entry name" value="CHEMOTAXIS PROTEIN METHYLTRANSFERASE"/>
    <property type="match status" value="1"/>
</dbReference>
<dbReference type="InterPro" id="IPR026024">
    <property type="entry name" value="Chemotaxis_MeTrfase_CheR"/>
</dbReference>
<dbReference type="GO" id="GO:0008983">
    <property type="term" value="F:protein-glutamate O-methyltransferase activity"/>
    <property type="evidence" value="ECO:0007669"/>
    <property type="project" value="UniProtKB-EC"/>
</dbReference>
<dbReference type="InterPro" id="IPR029063">
    <property type="entry name" value="SAM-dependent_MTases_sf"/>
</dbReference>
<dbReference type="PROSITE" id="PS50123">
    <property type="entry name" value="CHER"/>
    <property type="match status" value="1"/>
</dbReference>
<comment type="caution">
    <text evidence="7">The sequence shown here is derived from an EMBL/GenBank/DDBJ whole genome shotgun (WGS) entry which is preliminary data.</text>
</comment>
<keyword evidence="3 7" id="KW-0489">Methyltransferase</keyword>
<reference evidence="8" key="1">
    <citation type="submission" date="2012-11" db="EMBL/GenBank/DDBJ databases">
        <authorList>
            <person name="Lucero-Rivera Y.E."/>
            <person name="Tovar-Ramirez D."/>
        </authorList>
    </citation>
    <scope>NUCLEOTIDE SEQUENCE [LARGE SCALE GENOMIC DNA]</scope>
    <source>
        <strain evidence="8">Araruama</strain>
    </source>
</reference>
<dbReference type="GO" id="GO:0032259">
    <property type="term" value="P:methylation"/>
    <property type="evidence" value="ECO:0007669"/>
    <property type="project" value="UniProtKB-KW"/>
</dbReference>
<evidence type="ECO:0000256" key="2">
    <source>
        <dbReference type="ARBA" id="ARBA00012534"/>
    </source>
</evidence>
<protein>
    <recommendedName>
        <fullName evidence="2">protein-glutamate O-methyltransferase</fullName>
        <ecNumber evidence="2">2.1.1.80</ecNumber>
    </recommendedName>
</protein>
<evidence type="ECO:0000256" key="1">
    <source>
        <dbReference type="ARBA" id="ARBA00001541"/>
    </source>
</evidence>
<dbReference type="Pfam" id="PF01739">
    <property type="entry name" value="CheR"/>
    <property type="match status" value="1"/>
</dbReference>
<sequence>MCVGVFPMIKTPGLTDEEFKSFKDLIYNKCGICLHDGKKELVRARLNKRLRQTGIKSFTEYYRYLTHEDNGNELVVMLDAISTNKTSFFREIKHFDFLKEKVFPRYASGEYGRRLRFWSAACSSGEEPYTLAISLLEHFGSSNFDIKILATDISTKVLGEAQRGVYTSDKIEDIPNPLIRTYFQQGRGRQQGFYRVKPILRDLISFKRFNLMDKFPFNTVFQFIFCRNVMIYFDKKTQERLVNKFHQCIIPGGYLMIGHSESLTGVNHPFKYIQPSVYQKDG</sequence>
<evidence type="ECO:0000256" key="3">
    <source>
        <dbReference type="ARBA" id="ARBA00022603"/>
    </source>
</evidence>
<dbReference type="Gene3D" id="3.40.50.150">
    <property type="entry name" value="Vaccinia Virus protein VP39"/>
    <property type="match status" value="1"/>
</dbReference>
<accession>A0A1V1PHN0</accession>
<dbReference type="InterPro" id="IPR000780">
    <property type="entry name" value="CheR_MeTrfase"/>
</dbReference>
<organism evidence="7 8">
    <name type="scientific">Candidatus Magnetoglobus multicellularis str. Araruama</name>
    <dbReference type="NCBI Taxonomy" id="890399"/>
    <lineage>
        <taxon>Bacteria</taxon>
        <taxon>Pseudomonadati</taxon>
        <taxon>Thermodesulfobacteriota</taxon>
        <taxon>Desulfobacteria</taxon>
        <taxon>Desulfobacterales</taxon>
        <taxon>Desulfobacteraceae</taxon>
        <taxon>Candidatus Magnetoglobus</taxon>
    </lineage>
</organism>
<dbReference type="InterPro" id="IPR022641">
    <property type="entry name" value="CheR_N"/>
</dbReference>
<dbReference type="InterPro" id="IPR036804">
    <property type="entry name" value="CheR_N_sf"/>
</dbReference>
<dbReference type="InterPro" id="IPR022642">
    <property type="entry name" value="CheR_C"/>
</dbReference>
<dbReference type="Pfam" id="PF03705">
    <property type="entry name" value="CheR_N"/>
    <property type="match status" value="1"/>
</dbReference>
<dbReference type="Proteomes" id="UP000189670">
    <property type="component" value="Unassembled WGS sequence"/>
</dbReference>
<dbReference type="InterPro" id="IPR050903">
    <property type="entry name" value="Bact_Chemotaxis_MeTrfase"/>
</dbReference>
<dbReference type="EC" id="2.1.1.80" evidence="2"/>
<dbReference type="AlphaFoldDB" id="A0A1V1PHN0"/>
<dbReference type="SUPFAM" id="SSF53335">
    <property type="entry name" value="S-adenosyl-L-methionine-dependent methyltransferases"/>
    <property type="match status" value="1"/>
</dbReference>
<name>A0A1V1PHN0_9BACT</name>
<evidence type="ECO:0000256" key="5">
    <source>
        <dbReference type="ARBA" id="ARBA00022691"/>
    </source>
</evidence>
<evidence type="ECO:0000256" key="4">
    <source>
        <dbReference type="ARBA" id="ARBA00022679"/>
    </source>
</evidence>
<proteinExistence type="predicted"/>
<gene>
    <name evidence="7" type="primary">cheR</name>
    <name evidence="7" type="ORF">OMM_00394</name>
</gene>